<dbReference type="InParanoid" id="A0A4Q1BK71"/>
<comment type="pathway">
    <text evidence="3">Lipid metabolism.</text>
</comment>
<keyword evidence="9" id="KW-0319">Glycerol metabolism</keyword>
<keyword evidence="13 16" id="KW-0472">Membrane</keyword>
<feature type="region of interest" description="Disordered" evidence="17">
    <location>
        <begin position="1"/>
        <end position="178"/>
    </location>
</feature>
<evidence type="ECO:0000256" key="6">
    <source>
        <dbReference type="ARBA" id="ARBA00022516"/>
    </source>
</evidence>
<feature type="compositionally biased region" description="Low complexity" evidence="17">
    <location>
        <begin position="49"/>
        <end position="58"/>
    </location>
</feature>
<comment type="subcellular location">
    <subcellularLocation>
        <location evidence="1 16">Endoplasmic reticulum membrane</location>
        <topology evidence="1 16">Multi-pass membrane protein</topology>
    </subcellularLocation>
</comment>
<evidence type="ECO:0000256" key="4">
    <source>
        <dbReference type="ARBA" id="ARBA00005420"/>
    </source>
</evidence>
<dbReference type="GO" id="GO:0004144">
    <property type="term" value="F:diacylglycerol O-acyltransferase activity"/>
    <property type="evidence" value="ECO:0007669"/>
    <property type="project" value="UniProtKB-UniRule"/>
</dbReference>
<protein>
    <recommendedName>
        <fullName evidence="5 16">Diacylglycerol O-acyltransferase</fullName>
        <ecNumber evidence="5 16">2.3.1.20</ecNumber>
    </recommendedName>
</protein>
<feature type="compositionally biased region" description="Gly residues" evidence="17">
    <location>
        <begin position="130"/>
        <end position="145"/>
    </location>
</feature>
<dbReference type="VEuPathDB" id="FungiDB:TREMEDRAFT_15209"/>
<sequence length="456" mass="49719">MSTGPTYSLRNRTSRQTLKDPDSTLSSHTSDSLQPPTESSSFPVKFDDPSSISSKPIDQVSQRHNQSSSLTGETSKMNSTSNAESSSGTSSYRIGMGIDDKFRKGGSKNSPKGKKSWLSSWSVISRKGTGKGNGNGNKDGNGGGDGDGDGDGQRQGKMKMKVGYEEKEEKESRKKRLRSPLLDRHKLQELSERISKGVEIKFAPLNIPPHRRLQTTAVLLWALLPLLCLVSFLLLMSVPITWPIIIPYLIWVQFDSAPNHGGRPKKWARGAKIWNYFAQYYPCSIVQEAQLPPTRPYLFGYHPHGIIGMGAFATFGTDATRFSEYFPGITPHLLTLESNFKVPFYRDILMLHGVASVSKAACANILSKGPGTAIAIVVGGAAESLSAHPGTADLTLKKRYGFIKIAIKQGAGLVPVFSFGENDVGSHLIPLPCVISPILLTSRISGINVHLYHCPY</sequence>
<comment type="pathway">
    <text evidence="2 16">Glycerolipid metabolism; triacylglycerol biosynthesis.</text>
</comment>
<evidence type="ECO:0000313" key="19">
    <source>
        <dbReference type="Proteomes" id="UP000289152"/>
    </source>
</evidence>
<keyword evidence="6 16" id="KW-0444">Lipid biosynthesis</keyword>
<dbReference type="PANTHER" id="PTHR12317:SF0">
    <property type="entry name" value="ACYLTRANSFERASE"/>
    <property type="match status" value="1"/>
</dbReference>
<evidence type="ECO:0000256" key="5">
    <source>
        <dbReference type="ARBA" id="ARBA00013244"/>
    </source>
</evidence>
<keyword evidence="14 16" id="KW-0012">Acyltransferase</keyword>
<evidence type="ECO:0000256" key="15">
    <source>
        <dbReference type="ARBA" id="ARBA00048109"/>
    </source>
</evidence>
<dbReference type="UniPathway" id="UPA00282"/>
<dbReference type="EMBL" id="SDIL01000052">
    <property type="protein sequence ID" value="RXK38163.1"/>
    <property type="molecule type" value="Genomic_DNA"/>
</dbReference>
<evidence type="ECO:0000256" key="11">
    <source>
        <dbReference type="ARBA" id="ARBA00022989"/>
    </source>
</evidence>
<evidence type="ECO:0000256" key="3">
    <source>
        <dbReference type="ARBA" id="ARBA00005189"/>
    </source>
</evidence>
<evidence type="ECO:0000256" key="7">
    <source>
        <dbReference type="ARBA" id="ARBA00022679"/>
    </source>
</evidence>
<evidence type="ECO:0000256" key="2">
    <source>
        <dbReference type="ARBA" id="ARBA00004771"/>
    </source>
</evidence>
<dbReference type="Pfam" id="PF03982">
    <property type="entry name" value="DAGAT"/>
    <property type="match status" value="1"/>
</dbReference>
<evidence type="ECO:0000256" key="17">
    <source>
        <dbReference type="SAM" id="MobiDB-lite"/>
    </source>
</evidence>
<comment type="similarity">
    <text evidence="4 16">Belongs to the diacylglycerol acyltransferase family.</text>
</comment>
<comment type="catalytic activity">
    <reaction evidence="15 16">
        <text>an acyl-CoA + a 1,2-diacyl-sn-glycerol = a triacyl-sn-glycerol + CoA</text>
        <dbReference type="Rhea" id="RHEA:10868"/>
        <dbReference type="ChEBI" id="CHEBI:17815"/>
        <dbReference type="ChEBI" id="CHEBI:57287"/>
        <dbReference type="ChEBI" id="CHEBI:58342"/>
        <dbReference type="ChEBI" id="CHEBI:64615"/>
        <dbReference type="EC" id="2.3.1.20"/>
    </reaction>
</comment>
<feature type="compositionally biased region" description="Low complexity" evidence="17">
    <location>
        <begin position="75"/>
        <end position="91"/>
    </location>
</feature>
<dbReference type="STRING" id="5217.A0A4Q1BK71"/>
<dbReference type="CDD" id="cd07987">
    <property type="entry name" value="LPLAT_MGAT-like"/>
    <property type="match status" value="1"/>
</dbReference>
<comment type="caution">
    <text evidence="18">The sequence shown here is derived from an EMBL/GenBank/DDBJ whole genome shotgun (WGS) entry which is preliminary data.</text>
</comment>
<dbReference type="GO" id="GO:0005789">
    <property type="term" value="C:endoplasmic reticulum membrane"/>
    <property type="evidence" value="ECO:0007669"/>
    <property type="project" value="UniProtKB-SubCell"/>
</dbReference>
<dbReference type="OrthoDB" id="264532at2759"/>
<keyword evidence="7" id="KW-0808">Transferase</keyword>
<evidence type="ECO:0000256" key="9">
    <source>
        <dbReference type="ARBA" id="ARBA00022798"/>
    </source>
</evidence>
<keyword evidence="19" id="KW-1185">Reference proteome</keyword>
<reference evidence="18 19" key="1">
    <citation type="submission" date="2016-06" db="EMBL/GenBank/DDBJ databases">
        <title>Evolution of pathogenesis and genome organization in the Tremellales.</title>
        <authorList>
            <person name="Cuomo C."/>
            <person name="Litvintseva A."/>
            <person name="Heitman J."/>
            <person name="Chen Y."/>
            <person name="Sun S."/>
            <person name="Springer D."/>
            <person name="Dromer F."/>
            <person name="Young S."/>
            <person name="Zeng Q."/>
            <person name="Chapman S."/>
            <person name="Gujja S."/>
            <person name="Saif S."/>
            <person name="Birren B."/>
        </authorList>
    </citation>
    <scope>NUCLEOTIDE SEQUENCE [LARGE SCALE GENOMIC DNA]</scope>
    <source>
        <strain evidence="18 19">ATCC 28783</strain>
    </source>
</reference>
<dbReference type="GO" id="GO:0006071">
    <property type="term" value="P:glycerol metabolic process"/>
    <property type="evidence" value="ECO:0007669"/>
    <property type="project" value="UniProtKB-UniRule"/>
</dbReference>
<accession>A0A4Q1BK71</accession>
<feature type="compositionally biased region" description="Low complexity" evidence="17">
    <location>
        <begin position="23"/>
        <end position="33"/>
    </location>
</feature>
<feature type="compositionally biased region" description="Polar residues" evidence="17">
    <location>
        <begin position="1"/>
        <end position="16"/>
    </location>
</feature>
<evidence type="ECO:0000256" key="13">
    <source>
        <dbReference type="ARBA" id="ARBA00023136"/>
    </source>
</evidence>
<feature type="compositionally biased region" description="Basic and acidic residues" evidence="17">
    <location>
        <begin position="162"/>
        <end position="172"/>
    </location>
</feature>
<feature type="transmembrane region" description="Helical" evidence="16">
    <location>
        <begin position="218"/>
        <end position="251"/>
    </location>
</feature>
<evidence type="ECO:0000256" key="1">
    <source>
        <dbReference type="ARBA" id="ARBA00004477"/>
    </source>
</evidence>
<evidence type="ECO:0000256" key="8">
    <source>
        <dbReference type="ARBA" id="ARBA00022692"/>
    </source>
</evidence>
<keyword evidence="12 16" id="KW-0443">Lipid metabolism</keyword>
<dbReference type="GO" id="GO:0019432">
    <property type="term" value="P:triglyceride biosynthetic process"/>
    <property type="evidence" value="ECO:0007669"/>
    <property type="project" value="UniProtKB-UniRule"/>
</dbReference>
<comment type="function">
    <text evidence="16">Catalyzes the terminal and only committed step in triacylglycerol synthesis by using diacylglycerol and fatty acyl CoA as substrates.</text>
</comment>
<organism evidence="18 19">
    <name type="scientific">Tremella mesenterica</name>
    <name type="common">Jelly fungus</name>
    <dbReference type="NCBI Taxonomy" id="5217"/>
    <lineage>
        <taxon>Eukaryota</taxon>
        <taxon>Fungi</taxon>
        <taxon>Dikarya</taxon>
        <taxon>Basidiomycota</taxon>
        <taxon>Agaricomycotina</taxon>
        <taxon>Tremellomycetes</taxon>
        <taxon>Tremellales</taxon>
        <taxon>Tremellaceae</taxon>
        <taxon>Tremella</taxon>
    </lineage>
</organism>
<dbReference type="InterPro" id="IPR007130">
    <property type="entry name" value="DAGAT"/>
</dbReference>
<evidence type="ECO:0000313" key="18">
    <source>
        <dbReference type="EMBL" id="RXK38163.1"/>
    </source>
</evidence>
<keyword evidence="8 16" id="KW-0812">Transmembrane</keyword>
<proteinExistence type="inferred from homology"/>
<evidence type="ECO:0000256" key="12">
    <source>
        <dbReference type="ARBA" id="ARBA00023098"/>
    </source>
</evidence>
<dbReference type="PANTHER" id="PTHR12317">
    <property type="entry name" value="DIACYLGLYCEROL O-ACYLTRANSFERASE"/>
    <property type="match status" value="1"/>
</dbReference>
<name>A0A4Q1BK71_TREME</name>
<keyword evidence="11 16" id="KW-1133">Transmembrane helix</keyword>
<gene>
    <name evidence="18" type="ORF">M231_04537</name>
</gene>
<evidence type="ECO:0000256" key="14">
    <source>
        <dbReference type="ARBA" id="ARBA00023315"/>
    </source>
</evidence>
<feature type="compositionally biased region" description="Polar residues" evidence="17">
    <location>
        <begin position="59"/>
        <end position="74"/>
    </location>
</feature>
<dbReference type="EC" id="2.3.1.20" evidence="5 16"/>
<dbReference type="AlphaFoldDB" id="A0A4Q1BK71"/>
<keyword evidence="10 16" id="KW-0256">Endoplasmic reticulum</keyword>
<evidence type="ECO:0000256" key="10">
    <source>
        <dbReference type="ARBA" id="ARBA00022824"/>
    </source>
</evidence>
<evidence type="ECO:0000256" key="16">
    <source>
        <dbReference type="RuleBase" id="RU367023"/>
    </source>
</evidence>
<comment type="caution">
    <text evidence="16">Lacks conserved residue(s) required for the propagation of feature annotation.</text>
</comment>
<dbReference type="Proteomes" id="UP000289152">
    <property type="component" value="Unassembled WGS sequence"/>
</dbReference>